<feature type="signal peptide" evidence="1">
    <location>
        <begin position="1"/>
        <end position="21"/>
    </location>
</feature>
<evidence type="ECO:0000313" key="2">
    <source>
        <dbReference type="EMBL" id="OBX64092.1"/>
    </source>
</evidence>
<comment type="caution">
    <text evidence="2">The sequence shown here is derived from an EMBL/GenBank/DDBJ whole genome shotgun (WGS) entry which is preliminary data.</text>
</comment>
<sequence length="139" mass="14564">MKKSTSIMVLMLGLAASSANAGFLDSLGAVRDVVGSIGYTADTVSYAKNSTKEMSDKLGLSGKTKTVQENSQGGLRSGDVLVSKLATLKLYGDSGKNKFVTTLGKADALVFMGEEENGMIHVSSDKGEGWVQKPLVALR</sequence>
<evidence type="ECO:0000256" key="1">
    <source>
        <dbReference type="SAM" id="SignalP"/>
    </source>
</evidence>
<feature type="chain" id="PRO_5041684062" evidence="1">
    <location>
        <begin position="22"/>
        <end position="139"/>
    </location>
</feature>
<dbReference type="AlphaFoldDB" id="A0AA91FIW8"/>
<protein>
    <submittedName>
        <fullName evidence="2">Uncharacterized protein</fullName>
    </submittedName>
</protein>
<keyword evidence="1" id="KW-0732">Signal</keyword>
<reference evidence="2" key="1">
    <citation type="submission" date="2016-06" db="EMBL/GenBank/DDBJ databases">
        <title>Draft genome of Moraxella osloensis CCUG 67237.</title>
        <authorList>
            <person name="Salva-Serra F."/>
            <person name="Engstrom-Jakobsson H."/>
            <person name="Thorell K."/>
            <person name="Gonzales-Siles L."/>
            <person name="Karlsson R."/>
            <person name="Boulund F."/>
            <person name="Engstrand L."/>
            <person name="Kristiansson E."/>
            <person name="Moore E."/>
        </authorList>
    </citation>
    <scope>NUCLEOTIDE SEQUENCE [LARGE SCALE GENOMIC DNA]</scope>
    <source>
        <strain evidence="2">CCUG 67237</strain>
    </source>
</reference>
<gene>
    <name evidence="2" type="ORF">A9299_10180</name>
</gene>
<accession>A0AA91FIW8</accession>
<name>A0AA91FIW8_FAUOS</name>
<dbReference type="EMBL" id="LZMT01000020">
    <property type="protein sequence ID" value="OBX64092.1"/>
    <property type="molecule type" value="Genomic_DNA"/>
</dbReference>
<organism evidence="2">
    <name type="scientific">Faucicola osloensis</name>
    <name type="common">Moraxella osloensis</name>
    <dbReference type="NCBI Taxonomy" id="34062"/>
    <lineage>
        <taxon>Bacteria</taxon>
        <taxon>Pseudomonadati</taxon>
        <taxon>Pseudomonadota</taxon>
        <taxon>Gammaproteobacteria</taxon>
        <taxon>Moraxellales</taxon>
        <taxon>Moraxellaceae</taxon>
        <taxon>Faucicola</taxon>
    </lineage>
</organism>
<proteinExistence type="predicted"/>